<evidence type="ECO:0000313" key="3">
    <source>
        <dbReference type="Proteomes" id="UP000315677"/>
    </source>
</evidence>
<organism evidence="2 3">
    <name type="scientific">Pseudonocardia kunmingensis</name>
    <dbReference type="NCBI Taxonomy" id="630975"/>
    <lineage>
        <taxon>Bacteria</taxon>
        <taxon>Bacillati</taxon>
        <taxon>Actinomycetota</taxon>
        <taxon>Actinomycetes</taxon>
        <taxon>Pseudonocardiales</taxon>
        <taxon>Pseudonocardiaceae</taxon>
        <taxon>Pseudonocardia</taxon>
    </lineage>
</organism>
<sequence length="443" mass="46340">MRKHTSPRRQVRLLALVAGAALALTACSAGSLGSSGGDGDGVSLTFLVDSNESNLAAAESAAAAFTALHPDLTVEVEGRPGGSEGDNIVKTRLATGDMPDVFLYNSGSLFQAIGPVQNLVPVSDQPWVADLETNFKDVVTAEGQVYGAPFGPQMTGAVLYNKRVYADLGLEIPRTWEAFMANNAAVAAAGLTPVIQTYGDTYTSQLFVLGDFHNVSSAEPDFAQRYTAGEAKYATSPAALEGWQHLQELHDAGYYNEDFPTAKLEDGLRQLGAGEGAHYPMLSNALAVLALTSPEGAQDVGIFPIPGDDPATNGLTVWSPSGVYVPKTTEGAQLDAARQFQAFLASPEGCAAQAEGATPTGPYAVNGCELPDDVLPATHDFQSYIDAGAFSPALEFLSPIKGPALEQITVEVGSGIRPAADGAALYDEDVRKQALQLGLEGWE</sequence>
<dbReference type="RefSeq" id="WP_142056401.1">
    <property type="nucleotide sequence ID" value="NZ_VFPA01000002.1"/>
</dbReference>
<dbReference type="PANTHER" id="PTHR43649">
    <property type="entry name" value="ARABINOSE-BINDING PROTEIN-RELATED"/>
    <property type="match status" value="1"/>
</dbReference>
<protein>
    <submittedName>
        <fullName evidence="2">Carbohydrate ABC transporter substrate-binding protein (CUT1 family)</fullName>
    </submittedName>
</protein>
<keyword evidence="3" id="KW-1185">Reference proteome</keyword>
<evidence type="ECO:0000313" key="2">
    <source>
        <dbReference type="EMBL" id="TQM11996.1"/>
    </source>
</evidence>
<gene>
    <name evidence="2" type="ORF">FB558_4571</name>
</gene>
<dbReference type="SUPFAM" id="SSF53850">
    <property type="entry name" value="Periplasmic binding protein-like II"/>
    <property type="match status" value="1"/>
</dbReference>
<dbReference type="InterPro" id="IPR050490">
    <property type="entry name" value="Bact_solute-bd_prot1"/>
</dbReference>
<evidence type="ECO:0000256" key="1">
    <source>
        <dbReference type="SAM" id="SignalP"/>
    </source>
</evidence>
<dbReference type="InterPro" id="IPR006059">
    <property type="entry name" value="SBP"/>
</dbReference>
<proteinExistence type="predicted"/>
<feature type="signal peptide" evidence="1">
    <location>
        <begin position="1"/>
        <end position="28"/>
    </location>
</feature>
<dbReference type="PROSITE" id="PS51257">
    <property type="entry name" value="PROKAR_LIPOPROTEIN"/>
    <property type="match status" value="1"/>
</dbReference>
<keyword evidence="1" id="KW-0732">Signal</keyword>
<feature type="chain" id="PRO_5038437976" evidence="1">
    <location>
        <begin position="29"/>
        <end position="443"/>
    </location>
</feature>
<comment type="caution">
    <text evidence="2">The sequence shown here is derived from an EMBL/GenBank/DDBJ whole genome shotgun (WGS) entry which is preliminary data.</text>
</comment>
<dbReference type="EMBL" id="VFPA01000002">
    <property type="protein sequence ID" value="TQM11996.1"/>
    <property type="molecule type" value="Genomic_DNA"/>
</dbReference>
<name>A0A543DRM9_9PSEU</name>
<reference evidence="2 3" key="1">
    <citation type="submission" date="2019-06" db="EMBL/GenBank/DDBJ databases">
        <title>Sequencing the genomes of 1000 actinobacteria strains.</title>
        <authorList>
            <person name="Klenk H.-P."/>
        </authorList>
    </citation>
    <scope>NUCLEOTIDE SEQUENCE [LARGE SCALE GENOMIC DNA]</scope>
    <source>
        <strain evidence="2 3">DSM 45301</strain>
    </source>
</reference>
<dbReference type="Gene3D" id="3.40.190.10">
    <property type="entry name" value="Periplasmic binding protein-like II"/>
    <property type="match status" value="2"/>
</dbReference>
<dbReference type="OrthoDB" id="366726at2"/>
<dbReference type="Proteomes" id="UP000315677">
    <property type="component" value="Unassembled WGS sequence"/>
</dbReference>
<accession>A0A543DRM9</accession>
<dbReference type="AlphaFoldDB" id="A0A543DRM9"/>
<dbReference type="Pfam" id="PF01547">
    <property type="entry name" value="SBP_bac_1"/>
    <property type="match status" value="1"/>
</dbReference>